<keyword evidence="1" id="KW-1133">Transmembrane helix</keyword>
<accession>A0A8T2ZM53</accession>
<keyword evidence="1" id="KW-0472">Membrane</keyword>
<dbReference type="Proteomes" id="UP000807159">
    <property type="component" value="Chromosome 1"/>
</dbReference>
<dbReference type="EMBL" id="JACEGQ020000001">
    <property type="protein sequence ID" value="KAH8518381.1"/>
    <property type="molecule type" value="Genomic_DNA"/>
</dbReference>
<evidence type="ECO:0000313" key="2">
    <source>
        <dbReference type="EMBL" id="KAH8518381.1"/>
    </source>
</evidence>
<feature type="transmembrane region" description="Helical" evidence="1">
    <location>
        <begin position="108"/>
        <end position="128"/>
    </location>
</feature>
<reference evidence="2" key="1">
    <citation type="journal article" date="2021" name="J. Hered.">
        <title>Genome Assembly of Salicaceae Populus deltoides (Eastern Cottonwood) I-69 Based on Nanopore Sequencing and Hi-C Technologies.</title>
        <authorList>
            <person name="Bai S."/>
            <person name="Wu H."/>
            <person name="Zhang J."/>
            <person name="Pan Z."/>
            <person name="Zhao W."/>
            <person name="Li Z."/>
            <person name="Tong C."/>
        </authorList>
    </citation>
    <scope>NUCLEOTIDE SEQUENCE</scope>
    <source>
        <tissue evidence="2">Leaf</tissue>
    </source>
</reference>
<name>A0A8T2ZM53_POPDE</name>
<keyword evidence="1" id="KW-0812">Transmembrane</keyword>
<keyword evidence="3" id="KW-1185">Reference proteome</keyword>
<evidence type="ECO:0000256" key="1">
    <source>
        <dbReference type="SAM" id="Phobius"/>
    </source>
</evidence>
<sequence length="149" mass="15715">MNTLISVILDCNAQPDQSQWNGGGYYGYPQGYDAYGYVRCAAAGPQDPSMYYGGYPGYGNYQQPGSLPTATAQQRHTNSNPSLPTATAVICLHCGIDVRGLMLIGSRAILGCSSLVAGMCLVFGVWYFDICSSVSSVVGTIWGGGITAF</sequence>
<gene>
    <name evidence="2" type="ORF">H0E87_000286</name>
</gene>
<protein>
    <submittedName>
        <fullName evidence="2">Uncharacterized protein</fullName>
    </submittedName>
</protein>
<proteinExistence type="predicted"/>
<evidence type="ECO:0000313" key="3">
    <source>
        <dbReference type="Proteomes" id="UP000807159"/>
    </source>
</evidence>
<organism evidence="2 3">
    <name type="scientific">Populus deltoides</name>
    <name type="common">Eastern poplar</name>
    <name type="synonym">Eastern cottonwood</name>
    <dbReference type="NCBI Taxonomy" id="3696"/>
    <lineage>
        <taxon>Eukaryota</taxon>
        <taxon>Viridiplantae</taxon>
        <taxon>Streptophyta</taxon>
        <taxon>Embryophyta</taxon>
        <taxon>Tracheophyta</taxon>
        <taxon>Spermatophyta</taxon>
        <taxon>Magnoliopsida</taxon>
        <taxon>eudicotyledons</taxon>
        <taxon>Gunneridae</taxon>
        <taxon>Pentapetalae</taxon>
        <taxon>rosids</taxon>
        <taxon>fabids</taxon>
        <taxon>Malpighiales</taxon>
        <taxon>Salicaceae</taxon>
        <taxon>Saliceae</taxon>
        <taxon>Populus</taxon>
    </lineage>
</organism>
<dbReference type="AlphaFoldDB" id="A0A8T2ZM53"/>
<comment type="caution">
    <text evidence="2">The sequence shown here is derived from an EMBL/GenBank/DDBJ whole genome shotgun (WGS) entry which is preliminary data.</text>
</comment>